<protein>
    <submittedName>
        <fullName evidence="2">Membrane protein</fullName>
    </submittedName>
</protein>
<evidence type="ECO:0000256" key="1">
    <source>
        <dbReference type="SAM" id="Phobius"/>
    </source>
</evidence>
<keyword evidence="1" id="KW-0472">Membrane</keyword>
<dbReference type="EMBL" id="JFZB01000014">
    <property type="protein sequence ID" value="KFI26480.1"/>
    <property type="molecule type" value="Genomic_DNA"/>
</dbReference>
<keyword evidence="1" id="KW-0812">Transmembrane</keyword>
<evidence type="ECO:0000313" key="3">
    <source>
        <dbReference type="Proteomes" id="UP000028824"/>
    </source>
</evidence>
<keyword evidence="3" id="KW-1185">Reference proteome</keyword>
<reference evidence="2 3" key="1">
    <citation type="submission" date="2014-03" db="EMBL/GenBank/DDBJ databases">
        <title>Genome of Paenirhodobacter enshiensis DW2-9.</title>
        <authorList>
            <person name="Wang D."/>
            <person name="Wang G."/>
        </authorList>
    </citation>
    <scope>NUCLEOTIDE SEQUENCE [LARGE SCALE GENOMIC DNA]</scope>
    <source>
        <strain evidence="2 3">DW2-9</strain>
    </source>
</reference>
<accession>A0A086XWT0</accession>
<dbReference type="RefSeq" id="WP_036637369.1">
    <property type="nucleotide sequence ID" value="NZ_JFZB01000014.1"/>
</dbReference>
<dbReference type="Proteomes" id="UP000028824">
    <property type="component" value="Unassembled WGS sequence"/>
</dbReference>
<dbReference type="eggNOG" id="COG4392">
    <property type="taxonomic scope" value="Bacteria"/>
</dbReference>
<dbReference type="AlphaFoldDB" id="A0A086XWT0"/>
<dbReference type="Pfam" id="PF05437">
    <property type="entry name" value="AzlD"/>
    <property type="match status" value="1"/>
</dbReference>
<comment type="caution">
    <text evidence="2">The sequence shown here is derived from an EMBL/GenBank/DDBJ whole genome shotgun (WGS) entry which is preliminary data.</text>
</comment>
<evidence type="ECO:0000313" key="2">
    <source>
        <dbReference type="EMBL" id="KFI26480.1"/>
    </source>
</evidence>
<gene>
    <name evidence="2" type="ORF">CG50_01750</name>
</gene>
<feature type="transmembrane region" description="Helical" evidence="1">
    <location>
        <begin position="93"/>
        <end position="111"/>
    </location>
</feature>
<feature type="transmembrane region" description="Helical" evidence="1">
    <location>
        <begin position="12"/>
        <end position="33"/>
    </location>
</feature>
<sequence length="112" mass="11920">MTQTVYSEAQVWTIILVLAIGTFVLRYSFLGLSGKRALPAWALKYLRYTSVGVLPAMVAPLVVWPAATGGAPDPARLIAAAATLLAGLVTRSVIWAILAGFATLYAMLWLLG</sequence>
<organism evidence="2 3">
    <name type="scientific">Paenirhodobacter enshiensis</name>
    <dbReference type="NCBI Taxonomy" id="1105367"/>
    <lineage>
        <taxon>Bacteria</taxon>
        <taxon>Pseudomonadati</taxon>
        <taxon>Pseudomonadota</taxon>
        <taxon>Alphaproteobacteria</taxon>
        <taxon>Rhodobacterales</taxon>
        <taxon>Rhodobacter group</taxon>
        <taxon>Paenirhodobacter</taxon>
    </lineage>
</organism>
<dbReference type="OrthoDB" id="6119856at2"/>
<name>A0A086XWT0_9RHOB</name>
<proteinExistence type="predicted"/>
<feature type="transmembrane region" description="Helical" evidence="1">
    <location>
        <begin position="45"/>
        <end position="67"/>
    </location>
</feature>
<dbReference type="STRING" id="1105367.CG50_01750"/>
<keyword evidence="1" id="KW-1133">Transmembrane helix</keyword>
<dbReference type="InterPro" id="IPR008407">
    <property type="entry name" value="Brnchd-chn_aa_trnsp_AzlD"/>
</dbReference>